<keyword evidence="4 5" id="KW-0503">Monooxygenase</keyword>
<evidence type="ECO:0000256" key="2">
    <source>
        <dbReference type="ARBA" id="ARBA00022643"/>
    </source>
</evidence>
<dbReference type="InterPro" id="IPR036661">
    <property type="entry name" value="Luciferase-like_sf"/>
</dbReference>
<dbReference type="AlphaFoldDB" id="A0A380F9P2"/>
<dbReference type="InterPro" id="IPR051260">
    <property type="entry name" value="Diverse_substr_monoxygenases"/>
</dbReference>
<dbReference type="EC" id="1.14.14.10" evidence="5"/>
<evidence type="ECO:0000256" key="3">
    <source>
        <dbReference type="ARBA" id="ARBA00023002"/>
    </source>
</evidence>
<organism evidence="5 6">
    <name type="scientific">Staphylococcus gallinarum</name>
    <dbReference type="NCBI Taxonomy" id="1293"/>
    <lineage>
        <taxon>Bacteria</taxon>
        <taxon>Bacillati</taxon>
        <taxon>Bacillota</taxon>
        <taxon>Bacilli</taxon>
        <taxon>Bacillales</taxon>
        <taxon>Staphylococcaceae</taxon>
        <taxon>Staphylococcus</taxon>
    </lineage>
</organism>
<dbReference type="Proteomes" id="UP000255277">
    <property type="component" value="Unassembled WGS sequence"/>
</dbReference>
<reference evidence="5 6" key="1">
    <citation type="submission" date="2018-06" db="EMBL/GenBank/DDBJ databases">
        <authorList>
            <consortium name="Pathogen Informatics"/>
            <person name="Doyle S."/>
        </authorList>
    </citation>
    <scope>NUCLEOTIDE SEQUENCE [LARGE SCALE GENOMIC DNA]</scope>
    <source>
        <strain evidence="5 6">NCTC12195</strain>
    </source>
</reference>
<dbReference type="PANTHER" id="PTHR30011">
    <property type="entry name" value="ALKANESULFONATE MONOOXYGENASE-RELATED"/>
    <property type="match status" value="1"/>
</dbReference>
<dbReference type="GO" id="GO:0018529">
    <property type="term" value="F:nitrilotriacetate monooxygenase activity"/>
    <property type="evidence" value="ECO:0007669"/>
    <property type="project" value="UniProtKB-EC"/>
</dbReference>
<proteinExistence type="predicted"/>
<evidence type="ECO:0000256" key="4">
    <source>
        <dbReference type="ARBA" id="ARBA00023033"/>
    </source>
</evidence>
<keyword evidence="1" id="KW-0285">Flavoprotein</keyword>
<dbReference type="SUPFAM" id="SSF51679">
    <property type="entry name" value="Bacterial luciferase-like"/>
    <property type="match status" value="1"/>
</dbReference>
<keyword evidence="3 5" id="KW-0560">Oxidoreductase</keyword>
<evidence type="ECO:0000313" key="5">
    <source>
        <dbReference type="EMBL" id="SUM30665.1"/>
    </source>
</evidence>
<evidence type="ECO:0000313" key="6">
    <source>
        <dbReference type="Proteomes" id="UP000255277"/>
    </source>
</evidence>
<dbReference type="STRING" id="1293.SH09_10430"/>
<keyword evidence="2" id="KW-0288">FMN</keyword>
<evidence type="ECO:0000256" key="1">
    <source>
        <dbReference type="ARBA" id="ARBA00022630"/>
    </source>
</evidence>
<name>A0A380F9P2_STAGA</name>
<sequence length="153" mass="17380">MKELQDLILPEEGLKLLSPYVGDVDLSKYDLKIPFEQVESSDGNGIKSRYELIKKEAMEQNLTLEDVMKKIAGARGHFMVVGTPEQIADTMQYWYEQGAADGFNIMPPLLPTQLELFVDKVVPILQQRGLAQTEYAAGYFERKVWPGKRLATR</sequence>
<dbReference type="PANTHER" id="PTHR30011:SF16">
    <property type="entry name" value="C2H2 FINGER DOMAIN TRANSCRIPTION FACTOR (EUROFUNG)-RELATED"/>
    <property type="match status" value="1"/>
</dbReference>
<protein>
    <submittedName>
        <fullName evidence="5">Monooxygenase</fullName>
        <ecNumber evidence="5">1.14.14.10</ecNumber>
    </submittedName>
</protein>
<dbReference type="Gene3D" id="3.20.20.30">
    <property type="entry name" value="Luciferase-like domain"/>
    <property type="match status" value="1"/>
</dbReference>
<accession>A0A380F9P2</accession>
<dbReference type="EMBL" id="UHDK01000001">
    <property type="protein sequence ID" value="SUM30665.1"/>
    <property type="molecule type" value="Genomic_DNA"/>
</dbReference>
<gene>
    <name evidence="5" type="primary">ntaA_2</name>
    <name evidence="5" type="ORF">NCTC12195_00064</name>
</gene>